<feature type="domain" description="DHHA1" evidence="3">
    <location>
        <begin position="288"/>
        <end position="364"/>
    </location>
</feature>
<proteinExistence type="predicted"/>
<dbReference type="InterPro" id="IPR051319">
    <property type="entry name" value="Oligoribo/pAp-PDE_c-di-AMP_PDE"/>
</dbReference>
<name>A0A7I7MRS6_9MYCO</name>
<dbReference type="PANTHER" id="PTHR47618">
    <property type="entry name" value="BIFUNCTIONAL OLIGORIBONUCLEASE AND PAP PHOSPHATASE NRNA"/>
    <property type="match status" value="1"/>
</dbReference>
<dbReference type="InterPro" id="IPR038763">
    <property type="entry name" value="DHH_sf"/>
</dbReference>
<organism evidence="4 5">
    <name type="scientific">Mycobacterium shinjukuense</name>
    <dbReference type="NCBI Taxonomy" id="398694"/>
    <lineage>
        <taxon>Bacteria</taxon>
        <taxon>Bacillati</taxon>
        <taxon>Actinomycetota</taxon>
        <taxon>Actinomycetes</taxon>
        <taxon>Mycobacteriales</taxon>
        <taxon>Mycobacteriaceae</taxon>
        <taxon>Mycobacterium</taxon>
    </lineage>
</organism>
<evidence type="ECO:0000256" key="1">
    <source>
        <dbReference type="SAM" id="MobiDB-lite"/>
    </source>
</evidence>
<evidence type="ECO:0000313" key="5">
    <source>
        <dbReference type="Proteomes" id="UP000467236"/>
    </source>
</evidence>
<dbReference type="Proteomes" id="UP000467236">
    <property type="component" value="Chromosome"/>
</dbReference>
<dbReference type="Pfam" id="PF02272">
    <property type="entry name" value="DHHA1"/>
    <property type="match status" value="1"/>
</dbReference>
<dbReference type="SUPFAM" id="SSF64182">
    <property type="entry name" value="DHH phosphoesterases"/>
    <property type="match status" value="1"/>
</dbReference>
<reference evidence="4 5" key="1">
    <citation type="journal article" date="2019" name="Emerg. Microbes Infect.">
        <title>Comprehensive subspecies identification of 175 nontuberculous mycobacteria species based on 7547 genomic profiles.</title>
        <authorList>
            <person name="Matsumoto Y."/>
            <person name="Kinjo T."/>
            <person name="Motooka D."/>
            <person name="Nabeya D."/>
            <person name="Jung N."/>
            <person name="Uechi K."/>
            <person name="Horii T."/>
            <person name="Iida T."/>
            <person name="Fujita J."/>
            <person name="Nakamura S."/>
        </authorList>
    </citation>
    <scope>NUCLEOTIDE SEQUENCE [LARGE SCALE GENOMIC DNA]</scope>
    <source>
        <strain evidence="4 5">JCM 14233</strain>
    </source>
</reference>
<feature type="compositionally biased region" description="Basic and acidic residues" evidence="1">
    <location>
        <begin position="1"/>
        <end position="12"/>
    </location>
</feature>
<dbReference type="AlphaFoldDB" id="A0A7I7MRS6"/>
<dbReference type="PANTHER" id="PTHR47618:SF1">
    <property type="entry name" value="BIFUNCTIONAL OLIGORIBONUCLEASE AND PAP PHOSPHATASE NRNA"/>
    <property type="match status" value="1"/>
</dbReference>
<accession>A0A7I7MRS6</accession>
<gene>
    <name evidence="4" type="primary">nrnA</name>
    <name evidence="4" type="ORF">MSHI_21890</name>
</gene>
<dbReference type="InterPro" id="IPR001667">
    <property type="entry name" value="DDH_dom"/>
</dbReference>
<keyword evidence="5" id="KW-1185">Reference proteome</keyword>
<feature type="region of interest" description="Disordered" evidence="1">
    <location>
        <begin position="1"/>
        <end position="24"/>
    </location>
</feature>
<dbReference type="GO" id="GO:0003676">
    <property type="term" value="F:nucleic acid binding"/>
    <property type="evidence" value="ECO:0007669"/>
    <property type="project" value="InterPro"/>
</dbReference>
<dbReference type="EMBL" id="AP022575">
    <property type="protein sequence ID" value="BBX74283.1"/>
    <property type="molecule type" value="Genomic_DNA"/>
</dbReference>
<evidence type="ECO:0000259" key="2">
    <source>
        <dbReference type="Pfam" id="PF01368"/>
    </source>
</evidence>
<dbReference type="Pfam" id="PF01368">
    <property type="entry name" value="DHH"/>
    <property type="match status" value="1"/>
</dbReference>
<feature type="domain" description="DDH" evidence="2">
    <location>
        <begin position="65"/>
        <end position="206"/>
    </location>
</feature>
<dbReference type="Gene3D" id="3.10.310.30">
    <property type="match status" value="1"/>
</dbReference>
<dbReference type="InterPro" id="IPR003156">
    <property type="entry name" value="DHHA1_dom"/>
</dbReference>
<dbReference type="Gene3D" id="3.90.1640.10">
    <property type="entry name" value="inorganic pyrophosphatase (n-terminal core)"/>
    <property type="match status" value="1"/>
</dbReference>
<evidence type="ECO:0000259" key="3">
    <source>
        <dbReference type="Pfam" id="PF02272"/>
    </source>
</evidence>
<protein>
    <submittedName>
        <fullName evidence="4">Bifunctional oligoribonuclease and PAP phosphatase NrnA</fullName>
    </submittedName>
</protein>
<evidence type="ECO:0000313" key="4">
    <source>
        <dbReference type="EMBL" id="BBX74283.1"/>
    </source>
</evidence>
<dbReference type="KEGG" id="mshj:MSHI_21890"/>
<sequence length="366" mass="38416">MRAVKRPEEETGNRPGNPVTMPAGQLRTPVTAIDPKAELAGSRRLAGSRVDAVGAAELLSASTSIAVVCHVRPDADTVGAGLALALVLDGCGKRVEVSFAEPATLPESLQSLPGCHLLVGPEEIRRDVDLVVTVDVPSLNRLGGLSDLAGSGRQVLVIDHHASNELFGSANFIDLSADSTTMMVADILDAWGKPIDTDVAHCIYAGLTTDTGSFRWASARGYRLAARLVEIGVDNAAVSRILMDTHPFAWLPMLSRVLGSARLVPEAVGGRGLVYVVVDNRDWVRSRSEEVESIVDIVRTTQQAEVAAVFKEVEPRLWSVSMRAKADVDVAAVAAGFGGGGHRLAAGYTTTGSIDSAVAALRAALG</sequence>